<evidence type="ECO:0000256" key="1">
    <source>
        <dbReference type="ARBA" id="ARBA00004651"/>
    </source>
</evidence>
<evidence type="ECO:0000313" key="8">
    <source>
        <dbReference type="EMBL" id="NHC36948.1"/>
    </source>
</evidence>
<dbReference type="Proteomes" id="UP000031532">
    <property type="component" value="Unassembled WGS sequence"/>
</dbReference>
<dbReference type="InterPro" id="IPR011701">
    <property type="entry name" value="MFS"/>
</dbReference>
<proteinExistence type="predicted"/>
<keyword evidence="9" id="KW-1185">Reference proteome</keyword>
<dbReference type="AlphaFoldDB" id="A0A9X5E8W4"/>
<dbReference type="EMBL" id="JTJC03000006">
    <property type="protein sequence ID" value="NHC36948.1"/>
    <property type="molecule type" value="Genomic_DNA"/>
</dbReference>
<sequence>MTAMRSLLQVFQSRKMAALLLLGFASGLPLFLTSRTLQIWMKEANIDLGVIGWFSLVALPYSLKFLWSPVLDRFVPPFLGRRRGWLAITQVGLIVAIAALALQQPAQDVRVLNLLAITALIVSFFSATQDIVGDAYRTDVLKPQELETGASVWVLGYRMALLVTSFLALVLADYLPWQVVYLLMAALMGVGLFTTFWSPQPETDILEERSPPTVKDLVFLIGGGLLISGLLLAVGMGYLPLPIFYWIVAALIVAWLATSFLLPTKSREIATERSPQTLQEAVYLPFQEFFQRQGIGAGILILLFILLYKLGDALVGNMANPFLVDLGFSKSAIGAIQGGMGFLATTVGVLIGGVILTKIGINRALWGFGILQLMSNLGYYALAIAGKNSSLLVIAINIENFCAGLVTVVTVAYLMSLCDRRFTTTQFALFSSLMAMSRDILAGPAGEIAKATGWATFFLLTIVAAIPGLLLLPIVAPWNSKYILPRPGLDEEDWQQL</sequence>
<accession>A0A9X5E8W4</accession>
<evidence type="ECO:0000256" key="6">
    <source>
        <dbReference type="SAM" id="Phobius"/>
    </source>
</evidence>
<dbReference type="PANTHER" id="PTHR12778:SF10">
    <property type="entry name" value="MAJOR FACILITATOR SUPERFAMILY DOMAIN-CONTAINING PROTEIN 3"/>
    <property type="match status" value="1"/>
</dbReference>
<feature type="transmembrane region" description="Helical" evidence="6">
    <location>
        <begin position="331"/>
        <end position="357"/>
    </location>
</feature>
<protein>
    <submittedName>
        <fullName evidence="8">AmpG family muropeptide MFS transporter</fullName>
    </submittedName>
</protein>
<dbReference type="InterPro" id="IPR020846">
    <property type="entry name" value="MFS_dom"/>
</dbReference>
<feature type="transmembrane region" description="Helical" evidence="6">
    <location>
        <begin position="243"/>
        <end position="263"/>
    </location>
</feature>
<dbReference type="SUPFAM" id="SSF103473">
    <property type="entry name" value="MFS general substrate transporter"/>
    <property type="match status" value="2"/>
</dbReference>
<comment type="subcellular location">
    <subcellularLocation>
        <location evidence="1">Cell membrane</location>
        <topology evidence="1">Multi-pass membrane protein</topology>
    </subcellularLocation>
</comment>
<keyword evidence="2" id="KW-0813">Transport</keyword>
<feature type="transmembrane region" description="Helical" evidence="6">
    <location>
        <begin position="294"/>
        <end position="311"/>
    </location>
</feature>
<keyword evidence="3 6" id="KW-0812">Transmembrane</keyword>
<dbReference type="Gene3D" id="1.20.1250.20">
    <property type="entry name" value="MFS general substrate transporter like domains"/>
    <property type="match status" value="2"/>
</dbReference>
<dbReference type="GO" id="GO:0022857">
    <property type="term" value="F:transmembrane transporter activity"/>
    <property type="evidence" value="ECO:0007669"/>
    <property type="project" value="InterPro"/>
</dbReference>
<dbReference type="InterPro" id="IPR036259">
    <property type="entry name" value="MFS_trans_sf"/>
</dbReference>
<feature type="transmembrane region" description="Helical" evidence="6">
    <location>
        <begin position="152"/>
        <end position="172"/>
    </location>
</feature>
<dbReference type="Pfam" id="PF07690">
    <property type="entry name" value="MFS_1"/>
    <property type="match status" value="1"/>
</dbReference>
<evidence type="ECO:0000256" key="5">
    <source>
        <dbReference type="ARBA" id="ARBA00023136"/>
    </source>
</evidence>
<feature type="transmembrane region" description="Helical" evidence="6">
    <location>
        <begin position="114"/>
        <end position="132"/>
    </location>
</feature>
<dbReference type="GO" id="GO:0005886">
    <property type="term" value="C:plasma membrane"/>
    <property type="evidence" value="ECO:0007669"/>
    <property type="project" value="UniProtKB-SubCell"/>
</dbReference>
<feature type="transmembrane region" description="Helical" evidence="6">
    <location>
        <begin position="364"/>
        <end position="385"/>
    </location>
</feature>
<feature type="transmembrane region" description="Helical" evidence="6">
    <location>
        <begin position="178"/>
        <end position="197"/>
    </location>
</feature>
<evidence type="ECO:0000256" key="2">
    <source>
        <dbReference type="ARBA" id="ARBA00022448"/>
    </source>
</evidence>
<dbReference type="PANTHER" id="PTHR12778">
    <property type="entry name" value="SOLUTE CARRIER FAMILY 33 ACETYL-COA TRANSPORTER -RELATED"/>
    <property type="match status" value="1"/>
</dbReference>
<reference evidence="8 9" key="1">
    <citation type="journal article" date="2015" name="Genome Announc.">
        <title>Draft Genome Sequence of the Terrestrial Cyanobacterium Scytonema millei VB511283, Isolated from Eastern India.</title>
        <authorList>
            <person name="Sen D."/>
            <person name="Chandrababunaidu M.M."/>
            <person name="Singh D."/>
            <person name="Sanghi N."/>
            <person name="Ghorai A."/>
            <person name="Mishra G.P."/>
            <person name="Madduluri M."/>
            <person name="Adhikary S.P."/>
            <person name="Tripathy S."/>
        </authorList>
    </citation>
    <scope>NUCLEOTIDE SEQUENCE [LARGE SCALE GENOMIC DNA]</scope>
    <source>
        <strain evidence="8 9">VB511283</strain>
    </source>
</reference>
<feature type="transmembrane region" description="Helical" evidence="6">
    <location>
        <begin position="451"/>
        <end position="476"/>
    </location>
</feature>
<dbReference type="CDD" id="cd17486">
    <property type="entry name" value="MFS_AmpG_like"/>
    <property type="match status" value="1"/>
</dbReference>
<keyword evidence="5 6" id="KW-0472">Membrane</keyword>
<feature type="transmembrane region" description="Helical" evidence="6">
    <location>
        <begin position="84"/>
        <end position="102"/>
    </location>
</feature>
<feature type="transmembrane region" description="Helical" evidence="6">
    <location>
        <begin position="46"/>
        <end position="63"/>
    </location>
</feature>
<evidence type="ECO:0000256" key="4">
    <source>
        <dbReference type="ARBA" id="ARBA00022989"/>
    </source>
</evidence>
<evidence type="ECO:0000259" key="7">
    <source>
        <dbReference type="PROSITE" id="PS50850"/>
    </source>
</evidence>
<feature type="transmembrane region" description="Helical" evidence="6">
    <location>
        <begin position="391"/>
        <end position="415"/>
    </location>
</feature>
<keyword evidence="4 6" id="KW-1133">Transmembrane helix</keyword>
<feature type="domain" description="Major facilitator superfamily (MFS) profile" evidence="7">
    <location>
        <begin position="297"/>
        <end position="497"/>
    </location>
</feature>
<dbReference type="PROSITE" id="PS50850">
    <property type="entry name" value="MFS"/>
    <property type="match status" value="1"/>
</dbReference>
<gene>
    <name evidence="8" type="ORF">QH73_0020305</name>
</gene>
<organism evidence="8 9">
    <name type="scientific">Scytonema millei VB511283</name>
    <dbReference type="NCBI Taxonomy" id="1245923"/>
    <lineage>
        <taxon>Bacteria</taxon>
        <taxon>Bacillati</taxon>
        <taxon>Cyanobacteriota</taxon>
        <taxon>Cyanophyceae</taxon>
        <taxon>Nostocales</taxon>
        <taxon>Scytonemataceae</taxon>
        <taxon>Scytonema</taxon>
    </lineage>
</organism>
<evidence type="ECO:0000256" key="3">
    <source>
        <dbReference type="ARBA" id="ARBA00022692"/>
    </source>
</evidence>
<dbReference type="InterPro" id="IPR004752">
    <property type="entry name" value="AmpG_permease/AT-1"/>
</dbReference>
<feature type="transmembrane region" description="Helical" evidence="6">
    <location>
        <begin position="217"/>
        <end position="237"/>
    </location>
</feature>
<name>A0A9X5E8W4_9CYAN</name>
<comment type="caution">
    <text evidence="8">The sequence shown here is derived from an EMBL/GenBank/DDBJ whole genome shotgun (WGS) entry which is preliminary data.</text>
</comment>
<evidence type="ECO:0000313" key="9">
    <source>
        <dbReference type="Proteomes" id="UP000031532"/>
    </source>
</evidence>
<dbReference type="NCBIfam" id="TIGR00901">
    <property type="entry name" value="2A0125"/>
    <property type="match status" value="1"/>
</dbReference>
<dbReference type="OrthoDB" id="9787815at2"/>